<feature type="binding site" evidence="11">
    <location>
        <position position="12"/>
    </location>
    <ligand>
        <name>UTP</name>
        <dbReference type="ChEBI" id="CHEBI:46398"/>
    </ligand>
</feature>
<dbReference type="InterPro" id="IPR029062">
    <property type="entry name" value="Class_I_gatase-like"/>
</dbReference>
<dbReference type="OrthoDB" id="52769at2157"/>
<dbReference type="InterPro" id="IPR017926">
    <property type="entry name" value="GATASE"/>
</dbReference>
<feature type="binding site" evidence="11">
    <location>
        <position position="70"/>
    </location>
    <ligand>
        <name>ATP</name>
        <dbReference type="ChEBI" id="CHEBI:30616"/>
    </ligand>
</feature>
<evidence type="ECO:0000256" key="5">
    <source>
        <dbReference type="ARBA" id="ARBA00022741"/>
    </source>
</evidence>
<dbReference type="Pfam" id="PF00117">
    <property type="entry name" value="GATase"/>
    <property type="match status" value="1"/>
</dbReference>
<dbReference type="EC" id="6.3.4.2" evidence="11"/>
<comment type="activity regulation">
    <text evidence="11">Allosterically activated by GTP, when glutamine is the substrate; GTP has no effect on the reaction when ammonia is the substrate. The allosteric effector GTP functions by stabilizing the protein conformation that binds the tetrahedral intermediate(s) formed during glutamine hydrolysis. Inhibited by the product CTP, via allosteric rather than competitive inhibition.</text>
</comment>
<dbReference type="NCBIfam" id="NF003792">
    <property type="entry name" value="PRK05380.1"/>
    <property type="match status" value="1"/>
</dbReference>
<dbReference type="Proteomes" id="UP000740329">
    <property type="component" value="Unassembled WGS sequence"/>
</dbReference>
<evidence type="ECO:0000313" key="14">
    <source>
        <dbReference type="EMBL" id="MBP2201573.1"/>
    </source>
</evidence>
<feature type="binding site" evidence="11">
    <location>
        <position position="356"/>
    </location>
    <ligand>
        <name>L-glutamine</name>
        <dbReference type="ChEBI" id="CHEBI:58359"/>
    </ligand>
</feature>
<keyword evidence="8 11" id="KW-0315">Glutamine amidotransferase</keyword>
<evidence type="ECO:0000256" key="6">
    <source>
        <dbReference type="ARBA" id="ARBA00022840"/>
    </source>
</evidence>
<dbReference type="GO" id="GO:0042802">
    <property type="term" value="F:identical protein binding"/>
    <property type="evidence" value="ECO:0007669"/>
    <property type="project" value="TreeGrafter"/>
</dbReference>
<dbReference type="GO" id="GO:0044210">
    <property type="term" value="P:'de novo' CTP biosynthetic process"/>
    <property type="evidence" value="ECO:0007669"/>
    <property type="project" value="UniProtKB-UniRule"/>
</dbReference>
<comment type="subunit">
    <text evidence="11">Homotetramer.</text>
</comment>
<keyword evidence="3 11" id="KW-0436">Ligase</keyword>
<dbReference type="PANTHER" id="PTHR11550">
    <property type="entry name" value="CTP SYNTHASE"/>
    <property type="match status" value="1"/>
</dbReference>
<feature type="active site" evidence="11">
    <location>
        <position position="511"/>
    </location>
</feature>
<gene>
    <name evidence="11" type="primary">pyrG</name>
    <name evidence="14" type="ORF">J3E07_000985</name>
</gene>
<dbReference type="CDD" id="cd01746">
    <property type="entry name" value="GATase1_CTP_Synthase"/>
    <property type="match status" value="1"/>
</dbReference>
<keyword evidence="5 11" id="KW-0547">Nucleotide-binding</keyword>
<proteinExistence type="inferred from homology"/>
<feature type="domain" description="Glutamine amidotransferase" evidence="12">
    <location>
        <begin position="299"/>
        <end position="528"/>
    </location>
</feature>
<dbReference type="PROSITE" id="PS51273">
    <property type="entry name" value="GATASE_TYPE_1"/>
    <property type="match status" value="1"/>
</dbReference>
<dbReference type="FunFam" id="3.40.50.300:FF:000009">
    <property type="entry name" value="CTP synthase"/>
    <property type="match status" value="1"/>
</dbReference>
<dbReference type="GO" id="GO:0019856">
    <property type="term" value="P:pyrimidine nucleobase biosynthetic process"/>
    <property type="evidence" value="ECO:0007669"/>
    <property type="project" value="TreeGrafter"/>
</dbReference>
<dbReference type="InterPro" id="IPR017456">
    <property type="entry name" value="CTP_synthase_N"/>
</dbReference>
<dbReference type="GO" id="GO:0097268">
    <property type="term" value="C:cytoophidium"/>
    <property type="evidence" value="ECO:0007669"/>
    <property type="project" value="UniProtKB-ARBA"/>
</dbReference>
<evidence type="ECO:0000256" key="11">
    <source>
        <dbReference type="HAMAP-Rule" id="MF_01227"/>
    </source>
</evidence>
<feature type="binding site" evidence="11">
    <location>
        <begin position="185"/>
        <end position="190"/>
    </location>
    <ligand>
        <name>CTP</name>
        <dbReference type="ChEBI" id="CHEBI:37563"/>
        <note>allosteric inhibitor</note>
    </ligand>
</feature>
<feature type="binding site" evidence="11">
    <location>
        <position position="12"/>
    </location>
    <ligand>
        <name>CTP</name>
        <dbReference type="ChEBI" id="CHEBI:37563"/>
        <note>allosteric inhibitor</note>
    </ligand>
</feature>
<accession>A0A8J7S560</accession>
<keyword evidence="6 11" id="KW-0067">ATP-binding</keyword>
<sequence>MKYIFVTGGVVSSLGKGITSSSIGRLLKARGLKVNMIKIDPYLQIDAGTMSPYEHGEVYVTEDGGETDLDLGNYERFVDLDLIADNNITTGKVYWSVLSKERRGDYLGKTVQVIPHITNEIKERIKALGTESDITIVEIGGTVGDIESLPFLEAIRQFRKDIGKENVLYIHVSLLPYIRAAGELKTKPTQHSVKELRGIGLQPDILVCRTEIPMGEKMREKLALFCDVEKEAVVEARDAKTIYEVPLNLEKEGIGKLISEKLKLNDVKPELNEWRAIVDRIVNPMNEVTIGIVGKYIQLKDAYMSITEALIHAGAKNDAKVNIKWINSEELEKEPSKALETLVEDGNLDGILIPGGFGDRGVDGKVNAVKFARENNVPFLGICLGMQCVVIEYARNVCGLEYANSTEFDETTPYPVIDYLPEQREITEMGGTMRLGAYEACLADGTLAKELYGTDTAWERHRHRYEVNPEFHEALINNGLVISGTSPDGKLAEFVELKNHPYFIATQAHPEFKSRFSASHPLFYGLVKAAMEKKYKL</sequence>
<comment type="caution">
    <text evidence="14">The sequence shown here is derived from an EMBL/GenBank/DDBJ whole genome shotgun (WGS) entry which is preliminary data.</text>
</comment>
<comment type="pathway">
    <text evidence="1 11">Pyrimidine metabolism; CTP biosynthesis via de novo pathway; CTP from UDP: step 2/2.</text>
</comment>
<comment type="function">
    <text evidence="11">Catalyzes the ATP-dependent amination of UTP to CTP with either L-glutamine or ammonia as the source of nitrogen. Regulates intracellular CTP levels through interactions with the four ribonucleotide triphosphates.</text>
</comment>
<evidence type="ECO:0000256" key="7">
    <source>
        <dbReference type="ARBA" id="ARBA00022842"/>
    </source>
</evidence>
<dbReference type="GO" id="GO:0046872">
    <property type="term" value="F:metal ion binding"/>
    <property type="evidence" value="ECO:0007669"/>
    <property type="project" value="UniProtKB-KW"/>
</dbReference>
<dbReference type="AlphaFoldDB" id="A0A8J7S560"/>
<reference evidence="14" key="1">
    <citation type="submission" date="2021-03" db="EMBL/GenBank/DDBJ databases">
        <title>Genomic Encyclopedia of Type Strains, Phase IV (KMG-V): Genome sequencing to study the core and pangenomes of soil and plant-associated prokaryotes.</title>
        <authorList>
            <person name="Whitman W."/>
        </authorList>
    </citation>
    <scope>NUCLEOTIDE SEQUENCE</scope>
    <source>
        <strain evidence="14">C4</strain>
    </source>
</reference>
<dbReference type="Gene3D" id="3.40.50.300">
    <property type="entry name" value="P-loop containing nucleotide triphosphate hydrolases"/>
    <property type="match status" value="1"/>
</dbReference>
<dbReference type="HAMAP" id="MF_01227">
    <property type="entry name" value="PyrG"/>
    <property type="match status" value="1"/>
</dbReference>
<name>A0A8J7S560_METVO</name>
<dbReference type="GO" id="GO:0003883">
    <property type="term" value="F:CTP synthase activity"/>
    <property type="evidence" value="ECO:0007669"/>
    <property type="project" value="UniProtKB-UniRule"/>
</dbReference>
<keyword evidence="9 11" id="KW-0665">Pyrimidine biosynthesis</keyword>
<evidence type="ECO:0000313" key="15">
    <source>
        <dbReference type="Proteomes" id="UP000740329"/>
    </source>
</evidence>
<dbReference type="Gene3D" id="3.40.50.880">
    <property type="match status" value="1"/>
</dbReference>
<dbReference type="NCBIfam" id="TIGR00337">
    <property type="entry name" value="PyrG"/>
    <property type="match status" value="1"/>
</dbReference>
<feature type="domain" description="CTP synthase N-terminal" evidence="13">
    <location>
        <begin position="2"/>
        <end position="264"/>
    </location>
</feature>
<evidence type="ECO:0000256" key="9">
    <source>
        <dbReference type="ARBA" id="ARBA00022975"/>
    </source>
</evidence>
<comment type="catalytic activity">
    <reaction evidence="11">
        <text>L-glutamine + H2O = L-glutamate + NH4(+)</text>
        <dbReference type="Rhea" id="RHEA:15889"/>
        <dbReference type="ChEBI" id="CHEBI:15377"/>
        <dbReference type="ChEBI" id="CHEBI:28938"/>
        <dbReference type="ChEBI" id="CHEBI:29985"/>
        <dbReference type="ChEBI" id="CHEBI:58359"/>
    </reaction>
</comment>
<dbReference type="UniPathway" id="UPA00159">
    <property type="reaction ID" value="UER00277"/>
</dbReference>
<feature type="binding site" evidence="11">
    <location>
        <begin position="185"/>
        <end position="190"/>
    </location>
    <ligand>
        <name>UTP</name>
        <dbReference type="ChEBI" id="CHEBI:46398"/>
    </ligand>
</feature>
<dbReference type="GO" id="GO:0005524">
    <property type="term" value="F:ATP binding"/>
    <property type="evidence" value="ECO:0007669"/>
    <property type="project" value="UniProtKB-KW"/>
</dbReference>
<feature type="binding site" evidence="11">
    <location>
        <begin position="13"/>
        <end position="18"/>
    </location>
    <ligand>
        <name>ATP</name>
        <dbReference type="ChEBI" id="CHEBI:30616"/>
    </ligand>
</feature>
<dbReference type="EMBL" id="JAGGMV010000002">
    <property type="protein sequence ID" value="MBP2201573.1"/>
    <property type="molecule type" value="Genomic_DNA"/>
</dbReference>
<comment type="catalytic activity">
    <reaction evidence="10 11">
        <text>UTP + L-glutamine + ATP + H2O = CTP + L-glutamate + ADP + phosphate + 2 H(+)</text>
        <dbReference type="Rhea" id="RHEA:26426"/>
        <dbReference type="ChEBI" id="CHEBI:15377"/>
        <dbReference type="ChEBI" id="CHEBI:15378"/>
        <dbReference type="ChEBI" id="CHEBI:29985"/>
        <dbReference type="ChEBI" id="CHEBI:30616"/>
        <dbReference type="ChEBI" id="CHEBI:37563"/>
        <dbReference type="ChEBI" id="CHEBI:43474"/>
        <dbReference type="ChEBI" id="CHEBI:46398"/>
        <dbReference type="ChEBI" id="CHEBI:58359"/>
        <dbReference type="ChEBI" id="CHEBI:456216"/>
        <dbReference type="EC" id="6.3.4.2"/>
    </reaction>
</comment>
<feature type="binding site" evidence="11">
    <location>
        <position position="407"/>
    </location>
    <ligand>
        <name>L-glutamine</name>
        <dbReference type="ChEBI" id="CHEBI:58359"/>
    </ligand>
</feature>
<dbReference type="InterPro" id="IPR027417">
    <property type="entry name" value="P-loop_NTPase"/>
</dbReference>
<evidence type="ECO:0000256" key="4">
    <source>
        <dbReference type="ARBA" id="ARBA00022723"/>
    </source>
</evidence>
<dbReference type="CDD" id="cd03113">
    <property type="entry name" value="CTPS_N"/>
    <property type="match status" value="1"/>
</dbReference>
<dbReference type="SUPFAM" id="SSF52317">
    <property type="entry name" value="Class I glutamine amidotransferase-like"/>
    <property type="match status" value="1"/>
</dbReference>
<dbReference type="PANTHER" id="PTHR11550:SF0">
    <property type="entry name" value="CTP SYNTHASE-RELATED"/>
    <property type="match status" value="1"/>
</dbReference>
<dbReference type="InterPro" id="IPR033828">
    <property type="entry name" value="GATase1_CTP_Synthase"/>
</dbReference>
<feature type="binding site" evidence="11">
    <location>
        <position position="221"/>
    </location>
    <ligand>
        <name>UTP</name>
        <dbReference type="ChEBI" id="CHEBI:46398"/>
    </ligand>
</feature>
<evidence type="ECO:0000256" key="8">
    <source>
        <dbReference type="ARBA" id="ARBA00022962"/>
    </source>
</evidence>
<protein>
    <recommendedName>
        <fullName evidence="11">CTP synthase</fullName>
        <ecNumber evidence="11">6.3.4.2</ecNumber>
    </recommendedName>
    <alternativeName>
        <fullName evidence="11">Cytidine 5'-triphosphate synthase</fullName>
    </alternativeName>
    <alternativeName>
        <fullName evidence="11">Cytidine triphosphate synthetase</fullName>
        <shortName evidence="11">CTP synthetase</shortName>
        <shortName evidence="11">CTPS</shortName>
    </alternativeName>
    <alternativeName>
        <fullName evidence="11">UTP--ammonia ligase</fullName>
    </alternativeName>
</protein>
<comment type="miscellaneous">
    <text evidence="11">CTPSs have evolved a hybrid strategy for distinguishing between UTP and CTP. The overlapping regions of the product feedback inhibitory and substrate sites recognize a common feature in both compounds, the triphosphate moiety. To differentiate isosteric substrate and product pyrimidine rings, an additional pocket far from the expected kinase/ligase catalytic site, specifically recognizes the cytosine and ribose portions of the product inhibitor.</text>
</comment>
<keyword evidence="7 11" id="KW-0460">Magnesium</keyword>
<dbReference type="FunFam" id="3.40.50.880:FF:000002">
    <property type="entry name" value="CTP synthase"/>
    <property type="match status" value="1"/>
</dbReference>
<dbReference type="GO" id="GO:0005829">
    <property type="term" value="C:cytosol"/>
    <property type="evidence" value="ECO:0007669"/>
    <property type="project" value="TreeGrafter"/>
</dbReference>
<comment type="catalytic activity">
    <reaction evidence="11">
        <text>UTP + NH4(+) + ATP = CTP + ADP + phosphate + 2 H(+)</text>
        <dbReference type="Rhea" id="RHEA:16597"/>
        <dbReference type="ChEBI" id="CHEBI:15378"/>
        <dbReference type="ChEBI" id="CHEBI:28938"/>
        <dbReference type="ChEBI" id="CHEBI:30616"/>
        <dbReference type="ChEBI" id="CHEBI:37563"/>
        <dbReference type="ChEBI" id="CHEBI:43474"/>
        <dbReference type="ChEBI" id="CHEBI:46398"/>
        <dbReference type="ChEBI" id="CHEBI:456216"/>
    </reaction>
</comment>
<organism evidence="14 15">
    <name type="scientific">Methanococcus voltae</name>
    <dbReference type="NCBI Taxonomy" id="2188"/>
    <lineage>
        <taxon>Archaea</taxon>
        <taxon>Methanobacteriati</taxon>
        <taxon>Methanobacteriota</taxon>
        <taxon>Methanomada group</taxon>
        <taxon>Methanococci</taxon>
        <taxon>Methanococcales</taxon>
        <taxon>Methanococcaceae</taxon>
        <taxon>Methanococcus</taxon>
    </lineage>
</organism>
<feature type="binding site" evidence="11">
    <location>
        <begin position="145"/>
        <end position="147"/>
    </location>
    <ligand>
        <name>CTP</name>
        <dbReference type="ChEBI" id="CHEBI:37563"/>
        <note>allosteric inhibitor</note>
    </ligand>
</feature>
<evidence type="ECO:0000259" key="13">
    <source>
        <dbReference type="Pfam" id="PF06418"/>
    </source>
</evidence>
<feature type="binding site" evidence="11">
    <location>
        <position position="53"/>
    </location>
    <ligand>
        <name>L-glutamine</name>
        <dbReference type="ChEBI" id="CHEBI:58359"/>
    </ligand>
</feature>
<evidence type="ECO:0000256" key="1">
    <source>
        <dbReference type="ARBA" id="ARBA00005171"/>
    </source>
</evidence>
<feature type="binding site" evidence="11">
    <location>
        <position position="138"/>
    </location>
    <ligand>
        <name>Mg(2+)</name>
        <dbReference type="ChEBI" id="CHEBI:18420"/>
    </ligand>
</feature>
<feature type="active site" evidence="11">
    <location>
        <position position="509"/>
    </location>
</feature>
<dbReference type="InterPro" id="IPR004468">
    <property type="entry name" value="CTP_synthase"/>
</dbReference>
<evidence type="ECO:0000256" key="3">
    <source>
        <dbReference type="ARBA" id="ARBA00022598"/>
    </source>
</evidence>
<comment type="similarity">
    <text evidence="2 11">Belongs to the CTP synthase family.</text>
</comment>
<feature type="region of interest" description="Amidoligase domain" evidence="11">
    <location>
        <begin position="1"/>
        <end position="264"/>
    </location>
</feature>
<evidence type="ECO:0000256" key="10">
    <source>
        <dbReference type="ARBA" id="ARBA00047781"/>
    </source>
</evidence>
<feature type="binding site" evidence="11">
    <location>
        <position position="70"/>
    </location>
    <ligand>
        <name>Mg(2+)</name>
        <dbReference type="ChEBI" id="CHEBI:18420"/>
    </ligand>
</feature>
<feature type="binding site" evidence="11">
    <location>
        <position position="464"/>
    </location>
    <ligand>
        <name>L-glutamine</name>
        <dbReference type="ChEBI" id="CHEBI:58359"/>
    </ligand>
</feature>
<dbReference type="Pfam" id="PF06418">
    <property type="entry name" value="CTP_synth_N"/>
    <property type="match status" value="1"/>
</dbReference>
<feature type="binding site" evidence="11">
    <location>
        <begin position="384"/>
        <end position="387"/>
    </location>
    <ligand>
        <name>L-glutamine</name>
        <dbReference type="ChEBI" id="CHEBI:58359"/>
    </ligand>
</feature>
<feature type="active site" description="Nucleophile; for glutamine hydrolysis" evidence="11">
    <location>
        <position position="383"/>
    </location>
</feature>
<keyword evidence="4 11" id="KW-0479">Metal-binding</keyword>
<feature type="binding site" evidence="11">
    <location>
        <position position="221"/>
    </location>
    <ligand>
        <name>CTP</name>
        <dbReference type="ChEBI" id="CHEBI:37563"/>
        <note>allosteric inhibitor</note>
    </ligand>
</feature>
<evidence type="ECO:0000259" key="12">
    <source>
        <dbReference type="Pfam" id="PF00117"/>
    </source>
</evidence>
<evidence type="ECO:0000256" key="2">
    <source>
        <dbReference type="ARBA" id="ARBA00007533"/>
    </source>
</evidence>
<dbReference type="RefSeq" id="WP_209591043.1">
    <property type="nucleotide sequence ID" value="NZ_JAGGMU010000002.1"/>
</dbReference>
<feature type="binding site" evidence="11">
    <location>
        <begin position="237"/>
        <end position="239"/>
    </location>
    <ligand>
        <name>ATP</name>
        <dbReference type="ChEBI" id="CHEBI:30616"/>
    </ligand>
</feature>
<dbReference type="SUPFAM" id="SSF52540">
    <property type="entry name" value="P-loop containing nucleoside triphosphate hydrolases"/>
    <property type="match status" value="1"/>
</dbReference>